<accession>A0A2S6ZG68</accession>
<dbReference type="Pfam" id="PF20367">
    <property type="entry name" value="DUF6662"/>
    <property type="match status" value="2"/>
</dbReference>
<proteinExistence type="predicted"/>
<evidence type="ECO:0000313" key="1">
    <source>
        <dbReference type="EMBL" id="PPT91278.1"/>
    </source>
</evidence>
<name>A0A2S6ZG68_9XANT</name>
<dbReference type="RefSeq" id="WP_128419997.1">
    <property type="nucleotide sequence ID" value="NZ_CP049017.1"/>
</dbReference>
<dbReference type="AlphaFoldDB" id="A0A2S6ZG68"/>
<dbReference type="OrthoDB" id="3078733at2"/>
<sequence>MQTEQKADLAAGDGADAARLHAIARWRSTGRPRPWVIAGLLLLASGSATAGEGLFARTYTTDTTPVGTYEFEQVFRDRSQRAFGQFEAIDSSTEIEYGFTDKLQGSLYLNSVHIAANKSPDDDDPLGGTGFTRHGTYGQSVSAEFIYRARSPYVDGYGLAFYVEPSYMFHDLHNGLKYDGTYELETGLLLQKDFYDDRVVLAYNLFLEVENIRFQGEADHTSELDFNNSLGLSYRFRPNWSAGLEMRNHNEIGSFHVHEHSVYWLGPVLHYGGRKAWFTLGWLEQVYGDPNGYQDDAYVGNHLFLRSHERREISLKFGVPFGG</sequence>
<comment type="caution">
    <text evidence="1">The sequence shown here is derived from an EMBL/GenBank/DDBJ whole genome shotgun (WGS) entry which is preliminary data.</text>
</comment>
<reference evidence="1 2" key="1">
    <citation type="submission" date="2016-08" db="EMBL/GenBank/DDBJ databases">
        <title>Evolution of the type three secretion system and type three effector repertoires in Xanthomonas.</title>
        <authorList>
            <person name="Merda D."/>
            <person name="Briand M."/>
            <person name="Bosis E."/>
            <person name="Rousseau C."/>
            <person name="Portier P."/>
            <person name="Jacques M.-A."/>
            <person name="Fischer-Le Saux M."/>
        </authorList>
    </citation>
    <scope>NUCLEOTIDE SEQUENCE [LARGE SCALE GENOMIC DNA]</scope>
    <source>
        <strain evidence="1 2">CFBP 4691</strain>
    </source>
</reference>
<keyword evidence="2" id="KW-1185">Reference proteome</keyword>
<protein>
    <submittedName>
        <fullName evidence="1">Uncharacterized protein</fullName>
    </submittedName>
</protein>
<dbReference type="InterPro" id="IPR046603">
    <property type="entry name" value="DUF6662"/>
</dbReference>
<dbReference type="EMBL" id="MIGX01000030">
    <property type="protein sequence ID" value="PPT91278.1"/>
    <property type="molecule type" value="Genomic_DNA"/>
</dbReference>
<evidence type="ECO:0000313" key="2">
    <source>
        <dbReference type="Proteomes" id="UP000239898"/>
    </source>
</evidence>
<organism evidence="1 2">
    <name type="scientific">Xanthomonas theicola</name>
    <dbReference type="NCBI Taxonomy" id="56464"/>
    <lineage>
        <taxon>Bacteria</taxon>
        <taxon>Pseudomonadati</taxon>
        <taxon>Pseudomonadota</taxon>
        <taxon>Gammaproteobacteria</taxon>
        <taxon>Lysobacterales</taxon>
        <taxon>Lysobacteraceae</taxon>
        <taxon>Xanthomonas</taxon>
    </lineage>
</organism>
<dbReference type="Proteomes" id="UP000239898">
    <property type="component" value="Unassembled WGS sequence"/>
</dbReference>
<gene>
    <name evidence="1" type="ORF">XthCFBP4691_08375</name>
</gene>